<keyword evidence="4" id="KW-1185">Reference proteome</keyword>
<proteinExistence type="predicted"/>
<evidence type="ECO:0000259" key="2">
    <source>
        <dbReference type="PROSITE" id="PS00028"/>
    </source>
</evidence>
<dbReference type="Proteomes" id="UP000186817">
    <property type="component" value="Unassembled WGS sequence"/>
</dbReference>
<feature type="compositionally biased region" description="Polar residues" evidence="1">
    <location>
        <begin position="217"/>
        <end position="227"/>
    </location>
</feature>
<feature type="compositionally biased region" description="Low complexity" evidence="1">
    <location>
        <begin position="142"/>
        <end position="152"/>
    </location>
</feature>
<dbReference type="PROSITE" id="PS00028">
    <property type="entry name" value="ZINC_FINGER_C2H2_1"/>
    <property type="match status" value="1"/>
</dbReference>
<feature type="compositionally biased region" description="Basic and acidic residues" evidence="1">
    <location>
        <begin position="161"/>
        <end position="180"/>
    </location>
</feature>
<reference evidence="3 4" key="1">
    <citation type="submission" date="2016-02" db="EMBL/GenBank/DDBJ databases">
        <title>Genome analysis of coral dinoflagellate symbionts highlights evolutionary adaptations to a symbiotic lifestyle.</title>
        <authorList>
            <person name="Aranda M."/>
            <person name="Li Y."/>
            <person name="Liew Y.J."/>
            <person name="Baumgarten S."/>
            <person name="Simakov O."/>
            <person name="Wilson M."/>
            <person name="Piel J."/>
            <person name="Ashoor H."/>
            <person name="Bougouffa S."/>
            <person name="Bajic V.B."/>
            <person name="Ryu T."/>
            <person name="Ravasi T."/>
            <person name="Bayer T."/>
            <person name="Micklem G."/>
            <person name="Kim H."/>
            <person name="Bhak J."/>
            <person name="Lajeunesse T.C."/>
            <person name="Voolstra C.R."/>
        </authorList>
    </citation>
    <scope>NUCLEOTIDE SEQUENCE [LARGE SCALE GENOMIC DNA]</scope>
    <source>
        <strain evidence="3 4">CCMP2467</strain>
    </source>
</reference>
<feature type="region of interest" description="Disordered" evidence="1">
    <location>
        <begin position="142"/>
        <end position="283"/>
    </location>
</feature>
<sequence>MSEHIPLQSQTSYADDLHLMWEFSTAQEFKRACTALPKLLACLQSFGMEVSLEKTVALLAIKGPAAAALLKQYTKRAKGVAETSSRCRLSKPCEWCSDSLYTRTTPKLHSMAHSAEQGDDQLIQAQAEFAQFGAYMKAGLPSSTGAPSTAPSLGDTEATEEPAREMDVDRDRRRTQRDEEAGNTPPQKWAKGDNKGADRQLEPVSGKGGQVSKDQVEPSTKTPGSGPNQPPPTSGQQQQETSRDGGQRMDRDRRQDRDQNTQRPQQQNRGWNQQHGYRSWPTWRGDKEDLKEVIRAMGRLSLRLEDQLSVFSLDVEFILFLQTDASGNKFSITASLYAAAQQWHRQKESDPASLTQPMRNILLYCLFSALLERLEKLETDSDMMAQVRQMGLVEGEAYLFLQWDAAQGKHIKAQVEPLSHREAVESVRVLLRLATFPHVVGRFHALRKLTATPSGDVIPFTLMAQNRTAESHQLYNLMYRLARNSVWHLIGATMRPTKIGRSKFSGHYRTALCLHGQLRFLTDDGVAAAPEYPAFLPASEPRWGVAGSMDVALAGELEGVSQVGGEVGVTFLPDPTVARGASATEAAALMAAVGHLAKSKDFDRMLETAVLPRSE</sequence>
<name>A0A1Q9EQ31_SYMMI</name>
<dbReference type="InterPro" id="IPR013087">
    <property type="entry name" value="Znf_C2H2_type"/>
</dbReference>
<dbReference type="EMBL" id="LSRX01000095">
    <property type="protein sequence ID" value="OLQ09520.1"/>
    <property type="molecule type" value="Genomic_DNA"/>
</dbReference>
<evidence type="ECO:0000313" key="4">
    <source>
        <dbReference type="Proteomes" id="UP000186817"/>
    </source>
</evidence>
<dbReference type="AlphaFoldDB" id="A0A1Q9EQ31"/>
<feature type="compositionally biased region" description="Basic and acidic residues" evidence="1">
    <location>
        <begin position="241"/>
        <end position="260"/>
    </location>
</feature>
<accession>A0A1Q9EQ31</accession>
<feature type="compositionally biased region" description="Basic and acidic residues" evidence="1">
    <location>
        <begin position="190"/>
        <end position="201"/>
    </location>
</feature>
<feature type="compositionally biased region" description="Low complexity" evidence="1">
    <location>
        <begin position="261"/>
        <end position="270"/>
    </location>
</feature>
<protein>
    <recommendedName>
        <fullName evidence="2">C2H2-type domain-containing protein</fullName>
    </recommendedName>
</protein>
<gene>
    <name evidence="3" type="ORF">AK812_SmicGene6834</name>
</gene>
<organism evidence="3 4">
    <name type="scientific">Symbiodinium microadriaticum</name>
    <name type="common">Dinoflagellate</name>
    <name type="synonym">Zooxanthella microadriatica</name>
    <dbReference type="NCBI Taxonomy" id="2951"/>
    <lineage>
        <taxon>Eukaryota</taxon>
        <taxon>Sar</taxon>
        <taxon>Alveolata</taxon>
        <taxon>Dinophyceae</taxon>
        <taxon>Suessiales</taxon>
        <taxon>Symbiodiniaceae</taxon>
        <taxon>Symbiodinium</taxon>
    </lineage>
</organism>
<comment type="caution">
    <text evidence="3">The sequence shown here is derived from an EMBL/GenBank/DDBJ whole genome shotgun (WGS) entry which is preliminary data.</text>
</comment>
<evidence type="ECO:0000313" key="3">
    <source>
        <dbReference type="EMBL" id="OLQ09520.1"/>
    </source>
</evidence>
<feature type="domain" description="C2H2-type" evidence="2">
    <location>
        <begin position="93"/>
        <end position="113"/>
    </location>
</feature>
<evidence type="ECO:0000256" key="1">
    <source>
        <dbReference type="SAM" id="MobiDB-lite"/>
    </source>
</evidence>